<dbReference type="AlphaFoldDB" id="A0AAE0BH25"/>
<organism evidence="2 3">
    <name type="scientific">Cymbomonas tetramitiformis</name>
    <dbReference type="NCBI Taxonomy" id="36881"/>
    <lineage>
        <taxon>Eukaryota</taxon>
        <taxon>Viridiplantae</taxon>
        <taxon>Chlorophyta</taxon>
        <taxon>Pyramimonadophyceae</taxon>
        <taxon>Pyramimonadales</taxon>
        <taxon>Pyramimonadaceae</taxon>
        <taxon>Cymbomonas</taxon>
    </lineage>
</organism>
<evidence type="ECO:0000313" key="2">
    <source>
        <dbReference type="EMBL" id="KAK3236342.1"/>
    </source>
</evidence>
<protein>
    <submittedName>
        <fullName evidence="2">Uncharacterized protein</fullName>
    </submittedName>
</protein>
<dbReference type="EMBL" id="LGRX02035080">
    <property type="protein sequence ID" value="KAK3236342.1"/>
    <property type="molecule type" value="Genomic_DNA"/>
</dbReference>
<keyword evidence="3" id="KW-1185">Reference proteome</keyword>
<feature type="region of interest" description="Disordered" evidence="1">
    <location>
        <begin position="1"/>
        <end position="29"/>
    </location>
</feature>
<feature type="compositionally biased region" description="Polar residues" evidence="1">
    <location>
        <begin position="1"/>
        <end position="10"/>
    </location>
</feature>
<comment type="caution">
    <text evidence="2">The sequence shown here is derived from an EMBL/GenBank/DDBJ whole genome shotgun (WGS) entry which is preliminary data.</text>
</comment>
<evidence type="ECO:0000313" key="3">
    <source>
        <dbReference type="Proteomes" id="UP001190700"/>
    </source>
</evidence>
<sequence>MRRSLTTTFDNAAARHAATPAPPSQTAQSAGGSAAAIFVATIKYALIRQRFDESVSKHVEAFTAEDVAFTTLFTLDDAAVTVRVDANRLLYSTLELLVQHLNSPATDWLDNSGQSHPHGGTGVLFEFVRRLLHADAPFQATSDLLGVRVFPTRTRTQVAIADFNDALTSARRR</sequence>
<dbReference type="Proteomes" id="UP001190700">
    <property type="component" value="Unassembled WGS sequence"/>
</dbReference>
<reference evidence="2 3" key="1">
    <citation type="journal article" date="2015" name="Genome Biol. Evol.">
        <title>Comparative Genomics of a Bacterivorous Green Alga Reveals Evolutionary Causalities and Consequences of Phago-Mixotrophic Mode of Nutrition.</title>
        <authorList>
            <person name="Burns J.A."/>
            <person name="Paasch A."/>
            <person name="Narechania A."/>
            <person name="Kim E."/>
        </authorList>
    </citation>
    <scope>NUCLEOTIDE SEQUENCE [LARGE SCALE GENOMIC DNA]</scope>
    <source>
        <strain evidence="2 3">PLY_AMNH</strain>
    </source>
</reference>
<gene>
    <name evidence="2" type="ORF">CYMTET_53514</name>
</gene>
<feature type="compositionally biased region" description="Low complexity" evidence="1">
    <location>
        <begin position="12"/>
        <end position="29"/>
    </location>
</feature>
<name>A0AAE0BH25_9CHLO</name>
<accession>A0AAE0BH25</accession>
<evidence type="ECO:0000256" key="1">
    <source>
        <dbReference type="SAM" id="MobiDB-lite"/>
    </source>
</evidence>
<proteinExistence type="predicted"/>